<organism evidence="1">
    <name type="scientific">marine sediment metagenome</name>
    <dbReference type="NCBI Taxonomy" id="412755"/>
    <lineage>
        <taxon>unclassified sequences</taxon>
        <taxon>metagenomes</taxon>
        <taxon>ecological metagenomes</taxon>
    </lineage>
</organism>
<evidence type="ECO:0000313" key="1">
    <source>
        <dbReference type="EMBL" id="GAG51260.1"/>
    </source>
</evidence>
<name>X0Y674_9ZZZZ</name>
<protein>
    <submittedName>
        <fullName evidence="1">Uncharacterized protein</fullName>
    </submittedName>
</protein>
<dbReference type="Pfam" id="PF14100">
    <property type="entry name" value="DUF6807"/>
    <property type="match status" value="1"/>
</dbReference>
<gene>
    <name evidence="1" type="ORF">S01H1_79246</name>
</gene>
<comment type="caution">
    <text evidence="1">The sequence shown here is derived from an EMBL/GenBank/DDBJ whole genome shotgun (WGS) entry which is preliminary data.</text>
</comment>
<proteinExistence type="predicted"/>
<feature type="non-terminal residue" evidence="1">
    <location>
        <position position="1"/>
    </location>
</feature>
<reference evidence="1" key="1">
    <citation type="journal article" date="2014" name="Front. Microbiol.">
        <title>High frequency of phylogenetically diverse reductive dehalogenase-homologous genes in deep subseafloor sedimentary metagenomes.</title>
        <authorList>
            <person name="Kawai M."/>
            <person name="Futagami T."/>
            <person name="Toyoda A."/>
            <person name="Takaki Y."/>
            <person name="Nishi S."/>
            <person name="Hori S."/>
            <person name="Arai W."/>
            <person name="Tsubouchi T."/>
            <person name="Morono Y."/>
            <person name="Uchiyama I."/>
            <person name="Ito T."/>
            <person name="Fujiyama A."/>
            <person name="Inagaki F."/>
            <person name="Takami H."/>
        </authorList>
    </citation>
    <scope>NUCLEOTIDE SEQUENCE</scope>
    <source>
        <strain evidence="1">Expedition CK06-06</strain>
    </source>
</reference>
<dbReference type="AlphaFoldDB" id="X0Y674"/>
<dbReference type="InterPro" id="IPR029475">
    <property type="entry name" value="DUF6807"/>
</dbReference>
<sequence>VRHDKAAGSYTILEGKAPVLRYNFRAVPVPPGVKGKYAVARSNYIHPLYGPGGEELTKDFSPDHPHHRGIYWAWPEVYYKGQKRDLHALQGVFARPVKMAPIQRGPVFARLEAVNQWKWGDKEPIVKETAIIRAFAAGAGGRCIDLEFRFTPLVDGVSIARRGQTHYGGLNMRCSSRKDQKIAFHNDKADTLVQRSWGQIVGVPPKGKVPIGISILQSWLNPEYPG</sequence>
<feature type="non-terminal residue" evidence="1">
    <location>
        <position position="226"/>
    </location>
</feature>
<accession>X0Y674</accession>
<dbReference type="EMBL" id="BARS01053403">
    <property type="protein sequence ID" value="GAG51260.1"/>
    <property type="molecule type" value="Genomic_DNA"/>
</dbReference>